<feature type="compositionally biased region" description="Polar residues" evidence="1">
    <location>
        <begin position="214"/>
        <end position="225"/>
    </location>
</feature>
<dbReference type="Proteomes" id="UP000318571">
    <property type="component" value="Chromosome 9"/>
</dbReference>
<protein>
    <submittedName>
        <fullName evidence="3">Uncharacterized protein</fullName>
    </submittedName>
</protein>
<gene>
    <name evidence="3" type="ORF">TCAL_05431</name>
</gene>
<feature type="compositionally biased region" description="Low complexity" evidence="1">
    <location>
        <begin position="226"/>
        <end position="241"/>
    </location>
</feature>
<accession>A0A553NZ12</accession>
<feature type="region of interest" description="Disordered" evidence="1">
    <location>
        <begin position="213"/>
        <end position="241"/>
    </location>
</feature>
<name>A0A553NZ12_TIGCA</name>
<evidence type="ECO:0000313" key="3">
    <source>
        <dbReference type="EMBL" id="TRY70679.1"/>
    </source>
</evidence>
<feature type="region of interest" description="Disordered" evidence="1">
    <location>
        <begin position="324"/>
        <end position="349"/>
    </location>
</feature>
<feature type="chain" id="PRO_5022047591" evidence="2">
    <location>
        <begin position="27"/>
        <end position="502"/>
    </location>
</feature>
<organism evidence="3 4">
    <name type="scientific">Tigriopus californicus</name>
    <name type="common">Marine copepod</name>
    <dbReference type="NCBI Taxonomy" id="6832"/>
    <lineage>
        <taxon>Eukaryota</taxon>
        <taxon>Metazoa</taxon>
        <taxon>Ecdysozoa</taxon>
        <taxon>Arthropoda</taxon>
        <taxon>Crustacea</taxon>
        <taxon>Multicrustacea</taxon>
        <taxon>Hexanauplia</taxon>
        <taxon>Copepoda</taxon>
        <taxon>Harpacticoida</taxon>
        <taxon>Harpacticidae</taxon>
        <taxon>Tigriopus</taxon>
    </lineage>
</organism>
<dbReference type="AlphaFoldDB" id="A0A553NZ12"/>
<evidence type="ECO:0000256" key="1">
    <source>
        <dbReference type="SAM" id="MobiDB-lite"/>
    </source>
</evidence>
<sequence>MTIKDFEYREVIIFLLLTISLDLSQAETTVEPGSACRYKVWFLEACIEAEHSQTVHLILSKGGVQCDITKHLTKVCIPSQDNKHPITPSKALFKDLLEGNQPVSKEGLQETIENMDPEDLPEVLKLEESPAREKAEATILDEIKEYNQSTVVTTTEPEGAEFEEDLKKLLGIEAQNNQTNFTEQDTTGGVGVSGITVSNMMTELLKELNDVGSLKNQSSNTQNYPTTSSSANATESENGSEAQFVDKLMGIFQVSNSTRLSDEQNTAEEVMTVTTTTTTTTTISDEKALETRSFASAPTEIISTTLMDATEDLTKIVGEKLNRTREGQNDSFLEEERRDSTKTPDHSLVRSATGTQTKNFDFAKKALSLSITAKPKFEQKEELTPNRTLEIDVNANHTKGNSSKPWDILNRLKNRRQELRDLGRNQKMRTVLEEMGLGDSNQTDISADSLAKDNSRVIVADTNEATNIKGFFQDLPSPGNGSRVINWMIQNMPNGKQTIVIL</sequence>
<proteinExistence type="predicted"/>
<dbReference type="EMBL" id="VCGU01000009">
    <property type="protein sequence ID" value="TRY70679.1"/>
    <property type="molecule type" value="Genomic_DNA"/>
</dbReference>
<comment type="caution">
    <text evidence="3">The sequence shown here is derived from an EMBL/GenBank/DDBJ whole genome shotgun (WGS) entry which is preliminary data.</text>
</comment>
<evidence type="ECO:0000256" key="2">
    <source>
        <dbReference type="SAM" id="SignalP"/>
    </source>
</evidence>
<reference evidence="3 4" key="1">
    <citation type="journal article" date="2018" name="Nat. Ecol. Evol.">
        <title>Genomic signatures of mitonuclear coevolution across populations of Tigriopus californicus.</title>
        <authorList>
            <person name="Barreto F.S."/>
            <person name="Watson E.T."/>
            <person name="Lima T.G."/>
            <person name="Willett C.S."/>
            <person name="Edmands S."/>
            <person name="Li W."/>
            <person name="Burton R.S."/>
        </authorList>
    </citation>
    <scope>NUCLEOTIDE SEQUENCE [LARGE SCALE GENOMIC DNA]</scope>
    <source>
        <strain evidence="3 4">San Diego</strain>
    </source>
</reference>
<evidence type="ECO:0000313" key="4">
    <source>
        <dbReference type="Proteomes" id="UP000318571"/>
    </source>
</evidence>
<feature type="compositionally biased region" description="Basic and acidic residues" evidence="1">
    <location>
        <begin position="324"/>
        <end position="348"/>
    </location>
</feature>
<keyword evidence="4" id="KW-1185">Reference proteome</keyword>
<feature type="signal peptide" evidence="2">
    <location>
        <begin position="1"/>
        <end position="26"/>
    </location>
</feature>
<keyword evidence="2" id="KW-0732">Signal</keyword>